<dbReference type="Pfam" id="PF12796">
    <property type="entry name" value="Ank_2"/>
    <property type="match status" value="2"/>
</dbReference>
<dbReference type="InterPro" id="IPR031348">
    <property type="entry name" value="PigL_N"/>
</dbReference>
<organism evidence="5 6">
    <name type="scientific">Colletotrichum destructivum</name>
    <dbReference type="NCBI Taxonomy" id="34406"/>
    <lineage>
        <taxon>Eukaryota</taxon>
        <taxon>Fungi</taxon>
        <taxon>Dikarya</taxon>
        <taxon>Ascomycota</taxon>
        <taxon>Pezizomycotina</taxon>
        <taxon>Sordariomycetes</taxon>
        <taxon>Hypocreomycetidae</taxon>
        <taxon>Glomerellales</taxon>
        <taxon>Glomerellaceae</taxon>
        <taxon>Colletotrichum</taxon>
        <taxon>Colletotrichum destructivum species complex</taxon>
    </lineage>
</organism>
<dbReference type="PROSITE" id="PS50297">
    <property type="entry name" value="ANK_REP_REGION"/>
    <property type="match status" value="2"/>
</dbReference>
<dbReference type="Pfam" id="PF24883">
    <property type="entry name" value="NPHP3_N"/>
    <property type="match status" value="1"/>
</dbReference>
<dbReference type="Gene3D" id="1.25.40.20">
    <property type="entry name" value="Ankyrin repeat-containing domain"/>
    <property type="match status" value="5"/>
</dbReference>
<reference evidence="6" key="1">
    <citation type="journal article" date="2023" name="bioRxiv">
        <title>Complete genome of the Medicago anthracnose fungus, Colletotrichum destructivum, reveals a mini-chromosome-like region within a core chromosome.</title>
        <authorList>
            <person name="Lapalu N."/>
            <person name="Simon A."/>
            <person name="Lu A."/>
            <person name="Plaumann P.-L."/>
            <person name="Amselem J."/>
            <person name="Pigne S."/>
            <person name="Auger A."/>
            <person name="Koch C."/>
            <person name="Dallery J.-F."/>
            <person name="O'Connell R.J."/>
        </authorList>
    </citation>
    <scope>NUCLEOTIDE SEQUENCE [LARGE SCALE GENOMIC DNA]</scope>
    <source>
        <strain evidence="6">CBS 520.97</strain>
    </source>
</reference>
<evidence type="ECO:0000313" key="6">
    <source>
        <dbReference type="Proteomes" id="UP001322277"/>
    </source>
</evidence>
<dbReference type="PRINTS" id="PR01415">
    <property type="entry name" value="ANKYRIN"/>
</dbReference>
<dbReference type="RefSeq" id="XP_062782637.1">
    <property type="nucleotide sequence ID" value="XM_062926586.1"/>
</dbReference>
<keyword evidence="3" id="KW-0175">Coiled coil</keyword>
<feature type="repeat" description="ANK" evidence="2">
    <location>
        <begin position="918"/>
        <end position="954"/>
    </location>
</feature>
<accession>A0AAX4IPZ5</accession>
<dbReference type="PANTHER" id="PTHR10039">
    <property type="entry name" value="AMELOGENIN"/>
    <property type="match status" value="1"/>
</dbReference>
<dbReference type="PANTHER" id="PTHR10039:SF15">
    <property type="entry name" value="NACHT DOMAIN-CONTAINING PROTEIN"/>
    <property type="match status" value="1"/>
</dbReference>
<dbReference type="InterPro" id="IPR027417">
    <property type="entry name" value="P-loop_NTPase"/>
</dbReference>
<sequence>MSDPLSIAASIAGLVTLADIIFDRLVKYGRSVKDAEKEIQELAKEVNLLAGILSSLSRLARALDDESFDRNLRMHHIEACNKTLAEIDKRLGKMDKDSIKDRLKWPFSNHRIKEWLEELSKHKQNINLALSANTMDAMLRLLAQEGRHAGETLTVVKETREIVTRIEQNSGRTKILDYFLKYNPQQNYEMSRRLRHPRTGLWLTRLPEFQHWLSTPDSRLWLKGIPGAGKTVLAASIIEAALGMSTETTPSAFFFCDYKEANTHKPEAILGALIYQLAIQKEEAYERLEKFYEELHPSNGLPRVASVMSLERVLKDMTKMYDHVYLIVDGLDECKELTDDVVEMLSDISEDTDNVSMALLSRDEDHIRGHLEADFVPLEIAAHKEDITEFVTSEIEERIRNRKLHINDAELKGEILHGLIDGAKGMFRWVACQLDHLGECDSDQDCRDALKSLPPTLNDSYVRILERIPRTKTKTIQLALNSIAYASPKLTIHQLRQILSVPEKGGPLNQRAVIREEAITRYCSSFVRKSNDGLYLEFSHFSVQEFLETASLPNSDLEIFRVSKQRAFSLLAIECLKFIQLENFSRASVDTGKKDDTKREQNRISTRDREFPAYEHAAGRWPIYARGEWEDARIVDLTKSLFRPSKTTSFTSWAISIVEQYELFGTTKNATSIITSFLFSPLHLAASFSLPQICSFLIQQKMDVNLAGPVGTPMQCAVQGIAASTELYGDDYLEWFQPTASEDHHEMVATAETINCLRHAGALFPSECTYPFHGQTLYEVAFDVAYKADTLFLPMTLLRFGVPLKEHDLESAAAFFIRQAEHDCVTHCASLQPFLESMDDSVAPSSLEIRLHRLVWNQAISYDLDFVRHPTTIDTRIYLTEEDLGRQAVAATKVGSLPVLRRILNDPRFEASTCVSEDGNSLLHLAMASPRGTVTSLIIKELLNAGCDVSKTNTFDEQPIHLWGPDCDYDNYTDDVTDNEARWHTTNTYYEAVKMLKDNGATCLAQDAKGRNALHVHADWPQGLKVLLEHFADDITKAMETVDRDGYTPLTQCLKDEEVDSASILVEHVSLSPEMVRCPTHILLLAASANASDLFETLFRSNIIDKTTLAPGDSPLHHLSRHATVGFVRRLKSIYPGSCSYPGDISGKTPLESYIGQCLQTYKVNRIASAVVEELSVSGPPMTTVVQRSVWQHFSQTLVEIARSSIVYASRLVKEAISEGHTLSRLGYLHAYESSASQSGIIPLLEVVSDRSVLTTSDFAPICELIHHFIDQTRYWPDIERSPHLIRLLKAAVQICDLKLGKFLLGKGVSVHQRVDGLSALEGICQNPPKHDEVKKMLSLVLDHADKSRWNETSPFNRLPLLHQLHAPGAEWIVGELVHRGADPNVRIDHGWHDPVLVWYLRTNRFQYASAILRAGADPSQTSSLGFDSALAAAAAFGSSSFLHELYDVHKGSRLINWTKTCSTTLSKCKEPIKLSGTNALHLGAVNGQIEILRFYLDHELISDVDSRAEDGCTPLHFAAIGGHTSVVEFLCARGCDVNARTAKGSSSLHLAARYHMLGVARALIDAGCRPSLDSAGMRPSFYALQSNDTRLIALFTSSESDPEQLTSDTREHDTLSERPRRMAFAAAFEDAILDNNLNRCQDLVARGCDLEIPLNSCGGCSPLIMAIEEERTAIVVWLLAEGASLTRTVSCGDPVVSAIHLIVGNPSLIEVLPQSLARYTNSEDGAWGQYSSLIHTAAASNNDKGLELLLKNLKDRSEHNEALKTLFCVAVNEPGADGLSALHWAAKTGNLKAVNLLLGSGANINALTIESRETPLHFAMLCDEDPEYLVALQLIDKGAALECRDHKGRTPILTATRHLSFLIIRALNDAKVDAAASDSKSTSLLLHAAPDLDGVHIHWDYVKIFAEFANLGHDPHALDSTGRSAFHSAICQDDFISLLLNLDIRLEDSQPFPWNIGSHQHLFWLTDCFRLFQRKYKQQALCNFLNMAPHNAWSPLCRSASLGRTVVMENLIIMGADIDAEGCSLGSALIVACITGRKESAVYLVRRGAALSYWGPNGFRSAHDAAKRNPSVLNWLLVGRFTDQRKLTPADGLGLVDEQSRGPFTWGGPVRAELVICGTMERLPKESSRKYWSRLMSEKKKWRGKVLPLSPARRTSRPSNLIPEEYVRIHRDGYEVKKE</sequence>
<dbReference type="PROSITE" id="PS50837">
    <property type="entry name" value="NACHT"/>
    <property type="match status" value="1"/>
</dbReference>
<dbReference type="GeneID" id="87946930"/>
<dbReference type="Pfam" id="PF17111">
    <property type="entry name" value="PigL_N"/>
    <property type="match status" value="1"/>
</dbReference>
<feature type="repeat" description="ANK" evidence="2">
    <location>
        <begin position="1778"/>
        <end position="1810"/>
    </location>
</feature>
<feature type="repeat" description="ANK" evidence="2">
    <location>
        <begin position="1511"/>
        <end position="1543"/>
    </location>
</feature>
<feature type="domain" description="NACHT" evidence="4">
    <location>
        <begin position="218"/>
        <end position="333"/>
    </location>
</feature>
<evidence type="ECO:0000259" key="4">
    <source>
        <dbReference type="PROSITE" id="PS50837"/>
    </source>
</evidence>
<feature type="repeat" description="ANK" evidence="2">
    <location>
        <begin position="1544"/>
        <end position="1576"/>
    </location>
</feature>
<dbReference type="InterPro" id="IPR002110">
    <property type="entry name" value="Ankyrin_rpt"/>
</dbReference>
<dbReference type="InterPro" id="IPR056884">
    <property type="entry name" value="NPHP3-like_N"/>
</dbReference>
<evidence type="ECO:0000256" key="2">
    <source>
        <dbReference type="PROSITE-ProRule" id="PRU00023"/>
    </source>
</evidence>
<dbReference type="SUPFAM" id="SSF52540">
    <property type="entry name" value="P-loop containing nucleoside triphosphate hydrolases"/>
    <property type="match status" value="1"/>
</dbReference>
<evidence type="ECO:0000313" key="5">
    <source>
        <dbReference type="EMBL" id="WQF85414.1"/>
    </source>
</evidence>
<keyword evidence="1" id="KW-0677">Repeat</keyword>
<keyword evidence="6" id="KW-1185">Reference proteome</keyword>
<dbReference type="InterPro" id="IPR036770">
    <property type="entry name" value="Ankyrin_rpt-contain_sf"/>
</dbReference>
<dbReference type="EMBL" id="CP137310">
    <property type="protein sequence ID" value="WQF85414.1"/>
    <property type="molecule type" value="Genomic_DNA"/>
</dbReference>
<gene>
    <name evidence="5" type="ORF">CDEST_10428</name>
</gene>
<feature type="coiled-coil region" evidence="3">
    <location>
        <begin position="25"/>
        <end position="52"/>
    </location>
</feature>
<dbReference type="SMART" id="SM00248">
    <property type="entry name" value="ANK"/>
    <property type="match status" value="17"/>
</dbReference>
<dbReference type="InterPro" id="IPR007111">
    <property type="entry name" value="NACHT_NTPase"/>
</dbReference>
<keyword evidence="2" id="KW-0040">ANK repeat</keyword>
<dbReference type="SUPFAM" id="SSF48403">
    <property type="entry name" value="Ankyrin repeat"/>
    <property type="match status" value="4"/>
</dbReference>
<dbReference type="PROSITE" id="PS50088">
    <property type="entry name" value="ANK_REPEAT"/>
    <property type="match status" value="4"/>
</dbReference>
<name>A0AAX4IPZ5_9PEZI</name>
<dbReference type="KEGG" id="cdet:87946930"/>
<evidence type="ECO:0000256" key="3">
    <source>
        <dbReference type="SAM" id="Coils"/>
    </source>
</evidence>
<protein>
    <submittedName>
        <fullName evidence="5">Fungal domain of STAND protein</fullName>
    </submittedName>
</protein>
<dbReference type="Gene3D" id="3.40.50.300">
    <property type="entry name" value="P-loop containing nucleotide triphosphate hydrolases"/>
    <property type="match status" value="1"/>
</dbReference>
<evidence type="ECO:0000256" key="1">
    <source>
        <dbReference type="ARBA" id="ARBA00022737"/>
    </source>
</evidence>
<proteinExistence type="predicted"/>
<dbReference type="Proteomes" id="UP001322277">
    <property type="component" value="Chromosome 6"/>
</dbReference>